<dbReference type="InterPro" id="IPR058600">
    <property type="entry name" value="YhjD-like"/>
</dbReference>
<dbReference type="STRING" id="1462526.BN990_01871"/>
<dbReference type="eggNOG" id="ENOG5033P8A">
    <property type="taxonomic scope" value="Bacteria"/>
</dbReference>
<proteinExistence type="predicted"/>
<evidence type="ECO:0000313" key="2">
    <source>
        <dbReference type="Proteomes" id="UP000028875"/>
    </source>
</evidence>
<dbReference type="Pfam" id="PF26325">
    <property type="entry name" value="YhjD"/>
    <property type="match status" value="1"/>
</dbReference>
<keyword evidence="2" id="KW-1185">Reference proteome</keyword>
<comment type="caution">
    <text evidence="1">The sequence shown here is derived from an EMBL/GenBank/DDBJ whole genome shotgun (WGS) entry which is preliminary data.</text>
</comment>
<reference evidence="2" key="2">
    <citation type="submission" date="2014-05" db="EMBL/GenBank/DDBJ databases">
        <title>Draft genome sequence of Virgibacillus massiliensis Vm-5.</title>
        <authorList>
            <person name="Khelaifia S."/>
            <person name="Croce O."/>
            <person name="Lagier J.C."/>
            <person name="Raoult D."/>
        </authorList>
    </citation>
    <scope>NUCLEOTIDE SEQUENCE [LARGE SCALE GENOMIC DNA]</scope>
    <source>
        <strain evidence="2">Vm-5</strain>
    </source>
</reference>
<organism evidence="1 2">
    <name type="scientific">Virgibacillus massiliensis</name>
    <dbReference type="NCBI Taxonomy" id="1462526"/>
    <lineage>
        <taxon>Bacteria</taxon>
        <taxon>Bacillati</taxon>
        <taxon>Bacillota</taxon>
        <taxon>Bacilli</taxon>
        <taxon>Bacillales</taxon>
        <taxon>Bacillaceae</taxon>
        <taxon>Virgibacillus</taxon>
    </lineage>
</organism>
<reference evidence="1 2" key="1">
    <citation type="submission" date="2014-03" db="EMBL/GenBank/DDBJ databases">
        <authorList>
            <person name="Urmite Genomes U."/>
        </authorList>
    </citation>
    <scope>NUCLEOTIDE SEQUENCE [LARGE SCALE GENOMIC DNA]</scope>
    <source>
        <strain evidence="1 2">Vm-5</strain>
    </source>
</reference>
<gene>
    <name evidence="1" type="ORF">BN990_01871</name>
</gene>
<dbReference type="OrthoDB" id="2968206at2"/>
<dbReference type="RefSeq" id="WP_038243619.1">
    <property type="nucleotide sequence ID" value="NZ_BNER01000002.1"/>
</dbReference>
<sequence>MNEELKRLAQDFIILPFAAKIFEQDRKRFAKFKQGIVYQSMIDAVIERIQKDMSATKQKLYTKYHLDIKRIGNTTYRWNSRGNSGVIEYSSDDLKEMTSQTMKRYMKGTDFEVKEGFIDQVDKLKKEKNPH</sequence>
<dbReference type="Proteomes" id="UP000028875">
    <property type="component" value="Unassembled WGS sequence"/>
</dbReference>
<name>A0A024QCB1_9BACI</name>
<dbReference type="AlphaFoldDB" id="A0A024QCB1"/>
<dbReference type="EMBL" id="CCDP010000001">
    <property type="protein sequence ID" value="CDQ39566.1"/>
    <property type="molecule type" value="Genomic_DNA"/>
</dbReference>
<protein>
    <submittedName>
        <fullName evidence="1">Uncharacterized protein</fullName>
    </submittedName>
</protein>
<evidence type="ECO:0000313" key="1">
    <source>
        <dbReference type="EMBL" id="CDQ39566.1"/>
    </source>
</evidence>
<accession>A0A024QCB1</accession>